<comment type="caution">
    <text evidence="11">The sequence shown here is derived from an EMBL/GenBank/DDBJ whole genome shotgun (WGS) entry which is preliminary data.</text>
</comment>
<evidence type="ECO:0000256" key="10">
    <source>
        <dbReference type="SAM" id="Phobius"/>
    </source>
</evidence>
<dbReference type="EMBL" id="JARBHB010000002">
    <property type="protein sequence ID" value="KAJ8894250.1"/>
    <property type="molecule type" value="Genomic_DNA"/>
</dbReference>
<evidence type="ECO:0000256" key="8">
    <source>
        <dbReference type="ARBA" id="ARBA00023170"/>
    </source>
</evidence>
<evidence type="ECO:0000256" key="4">
    <source>
        <dbReference type="ARBA" id="ARBA00022692"/>
    </source>
</evidence>
<dbReference type="PANTHER" id="PTHR21137">
    <property type="entry name" value="ODORANT RECEPTOR"/>
    <property type="match status" value="1"/>
</dbReference>
<keyword evidence="4 10" id="KW-0812">Transmembrane</keyword>
<evidence type="ECO:0000313" key="11">
    <source>
        <dbReference type="EMBL" id="KAJ8894250.1"/>
    </source>
</evidence>
<keyword evidence="5" id="KW-0552">Olfaction</keyword>
<keyword evidence="9" id="KW-0807">Transducer</keyword>
<dbReference type="Proteomes" id="UP001159363">
    <property type="component" value="Chromosome 2"/>
</dbReference>
<feature type="transmembrane region" description="Helical" evidence="10">
    <location>
        <begin position="167"/>
        <end position="188"/>
    </location>
</feature>
<feature type="transmembrane region" description="Helical" evidence="10">
    <location>
        <begin position="228"/>
        <end position="245"/>
    </location>
</feature>
<protein>
    <recommendedName>
        <fullName evidence="13">Odorant receptor</fullName>
    </recommendedName>
</protein>
<name>A0ABQ9IDG1_9NEOP</name>
<keyword evidence="12" id="KW-1185">Reference proteome</keyword>
<sequence length="315" mass="35189">MQRRGETGDPRENPPTNGIVRRQLEIGLFSSLALQLRESIQFFVMKESADGIMALPLTLLGVFGLWHSDGRLAVCVGRLLRCLTLALSASFELSLLRAYSRVVEDPVMAFRALGWHSTIVPTYIMAYSLLASKGTYVRIMMRKTADDGSEATGRIFSAATAQGRRLIAFYLSLGTVYTLSTWAVPLLMHHLGPSSQTRVPYDIWFPVASSDPTGLVAQYVFQSVGIEISTYMVIVCDMFFISLILKMIGDFKTLNGALARLKAEDAMRAGIIFELRNEHLIRTSNILAVNTQQKARKEMDSKLMALIQYHQDLLR</sequence>
<feature type="transmembrane region" description="Helical" evidence="10">
    <location>
        <begin position="112"/>
        <end position="132"/>
    </location>
</feature>
<evidence type="ECO:0008006" key="13">
    <source>
        <dbReference type="Google" id="ProtNLM"/>
    </source>
</evidence>
<evidence type="ECO:0000256" key="9">
    <source>
        <dbReference type="ARBA" id="ARBA00023224"/>
    </source>
</evidence>
<evidence type="ECO:0000256" key="1">
    <source>
        <dbReference type="ARBA" id="ARBA00004651"/>
    </source>
</evidence>
<evidence type="ECO:0000256" key="6">
    <source>
        <dbReference type="ARBA" id="ARBA00022989"/>
    </source>
</evidence>
<evidence type="ECO:0000256" key="2">
    <source>
        <dbReference type="ARBA" id="ARBA00022475"/>
    </source>
</evidence>
<proteinExistence type="predicted"/>
<dbReference type="InterPro" id="IPR004117">
    <property type="entry name" value="7tm6_olfct_rcpt"/>
</dbReference>
<evidence type="ECO:0000313" key="12">
    <source>
        <dbReference type="Proteomes" id="UP001159363"/>
    </source>
</evidence>
<evidence type="ECO:0000256" key="3">
    <source>
        <dbReference type="ARBA" id="ARBA00022606"/>
    </source>
</evidence>
<keyword evidence="2" id="KW-1003">Cell membrane</keyword>
<evidence type="ECO:0000256" key="5">
    <source>
        <dbReference type="ARBA" id="ARBA00022725"/>
    </source>
</evidence>
<dbReference type="Pfam" id="PF02949">
    <property type="entry name" value="7tm_6"/>
    <property type="match status" value="1"/>
</dbReference>
<accession>A0ABQ9IDG1</accession>
<reference evidence="11 12" key="1">
    <citation type="submission" date="2023-02" db="EMBL/GenBank/DDBJ databases">
        <title>LHISI_Scaffold_Assembly.</title>
        <authorList>
            <person name="Stuart O.P."/>
            <person name="Cleave R."/>
            <person name="Magrath M.J.L."/>
            <person name="Mikheyev A.S."/>
        </authorList>
    </citation>
    <scope>NUCLEOTIDE SEQUENCE [LARGE SCALE GENOMIC DNA]</scope>
    <source>
        <strain evidence="11">Daus_M_001</strain>
        <tissue evidence="11">Leg muscle</tissue>
    </source>
</reference>
<organism evidence="11 12">
    <name type="scientific">Dryococelus australis</name>
    <dbReference type="NCBI Taxonomy" id="614101"/>
    <lineage>
        <taxon>Eukaryota</taxon>
        <taxon>Metazoa</taxon>
        <taxon>Ecdysozoa</taxon>
        <taxon>Arthropoda</taxon>
        <taxon>Hexapoda</taxon>
        <taxon>Insecta</taxon>
        <taxon>Pterygota</taxon>
        <taxon>Neoptera</taxon>
        <taxon>Polyneoptera</taxon>
        <taxon>Phasmatodea</taxon>
        <taxon>Verophasmatodea</taxon>
        <taxon>Anareolatae</taxon>
        <taxon>Phasmatidae</taxon>
        <taxon>Eurycanthinae</taxon>
        <taxon>Dryococelus</taxon>
    </lineage>
</organism>
<evidence type="ECO:0000256" key="7">
    <source>
        <dbReference type="ARBA" id="ARBA00023136"/>
    </source>
</evidence>
<keyword evidence="7 10" id="KW-0472">Membrane</keyword>
<gene>
    <name evidence="11" type="ORF">PR048_006862</name>
</gene>
<keyword evidence="3" id="KW-0716">Sensory transduction</keyword>
<dbReference type="PANTHER" id="PTHR21137:SF35">
    <property type="entry name" value="ODORANT RECEPTOR 19A-RELATED"/>
    <property type="match status" value="1"/>
</dbReference>
<comment type="subcellular location">
    <subcellularLocation>
        <location evidence="1">Cell membrane</location>
        <topology evidence="1">Multi-pass membrane protein</topology>
    </subcellularLocation>
</comment>
<keyword evidence="8" id="KW-0675">Receptor</keyword>
<keyword evidence="6 10" id="KW-1133">Transmembrane helix</keyword>